<dbReference type="EMBL" id="KK717962">
    <property type="protein sequence ID" value="KFO53338.1"/>
    <property type="molecule type" value="Genomic_DNA"/>
</dbReference>
<feature type="region of interest" description="Disordered" evidence="1">
    <location>
        <begin position="328"/>
        <end position="518"/>
    </location>
</feature>
<feature type="compositionally biased region" description="Basic and acidic residues" evidence="1">
    <location>
        <begin position="342"/>
        <end position="377"/>
    </location>
</feature>
<dbReference type="GO" id="GO:0042552">
    <property type="term" value="P:myelination"/>
    <property type="evidence" value="ECO:0007669"/>
    <property type="project" value="TreeGrafter"/>
</dbReference>
<dbReference type="AlphaFoldDB" id="A0A091E595"/>
<dbReference type="STRING" id="85066.A0A091E595"/>
<gene>
    <name evidence="2" type="ORF">N302_00413</name>
</gene>
<evidence type="ECO:0000313" key="3">
    <source>
        <dbReference type="Proteomes" id="UP000052976"/>
    </source>
</evidence>
<name>A0A091E595_CORBR</name>
<feature type="compositionally biased region" description="Basic and acidic residues" evidence="1">
    <location>
        <begin position="472"/>
        <end position="485"/>
    </location>
</feature>
<evidence type="ECO:0000313" key="2">
    <source>
        <dbReference type="EMBL" id="KFO53338.1"/>
    </source>
</evidence>
<feature type="region of interest" description="Disordered" evidence="1">
    <location>
        <begin position="1"/>
        <end position="309"/>
    </location>
</feature>
<feature type="compositionally biased region" description="Basic and acidic residues" evidence="1">
    <location>
        <begin position="295"/>
        <end position="304"/>
    </location>
</feature>
<dbReference type="InterPro" id="IPR026115">
    <property type="entry name" value="NABC1"/>
</dbReference>
<evidence type="ECO:0000256" key="1">
    <source>
        <dbReference type="SAM" id="MobiDB-lite"/>
    </source>
</evidence>
<feature type="compositionally biased region" description="Basic and acidic residues" evidence="1">
    <location>
        <begin position="242"/>
        <end position="253"/>
    </location>
</feature>
<feature type="compositionally biased region" description="Polar residues" evidence="1">
    <location>
        <begin position="168"/>
        <end position="178"/>
    </location>
</feature>
<feature type="non-terminal residue" evidence="2">
    <location>
        <position position="1"/>
    </location>
</feature>
<feature type="non-terminal residue" evidence="2">
    <location>
        <position position="518"/>
    </location>
</feature>
<proteinExistence type="predicted"/>
<feature type="compositionally biased region" description="Basic and acidic residues" evidence="1">
    <location>
        <begin position="141"/>
        <end position="157"/>
    </location>
</feature>
<accession>A0A091E595</accession>
<protein>
    <submittedName>
        <fullName evidence="2">Breast carcinoma-amplified sequence 1</fullName>
    </submittedName>
</protein>
<dbReference type="PANTHER" id="PTHR15016">
    <property type="entry name" value="BREAST CARCINOMA-AMPLIFIED SEQUENCE 1"/>
    <property type="match status" value="1"/>
</dbReference>
<organism evidence="2 3">
    <name type="scientific">Corvus brachyrhynchos</name>
    <name type="common">American crow</name>
    <dbReference type="NCBI Taxonomy" id="85066"/>
    <lineage>
        <taxon>Eukaryota</taxon>
        <taxon>Metazoa</taxon>
        <taxon>Chordata</taxon>
        <taxon>Craniata</taxon>
        <taxon>Vertebrata</taxon>
        <taxon>Euteleostomi</taxon>
        <taxon>Archelosauria</taxon>
        <taxon>Archosauria</taxon>
        <taxon>Dinosauria</taxon>
        <taxon>Saurischia</taxon>
        <taxon>Theropoda</taxon>
        <taxon>Coelurosauria</taxon>
        <taxon>Aves</taxon>
        <taxon>Neognathae</taxon>
        <taxon>Neoaves</taxon>
        <taxon>Telluraves</taxon>
        <taxon>Australaves</taxon>
        <taxon>Passeriformes</taxon>
        <taxon>Corvoidea</taxon>
        <taxon>Corvidae</taxon>
        <taxon>Corvus</taxon>
    </lineage>
</organism>
<keyword evidence="3" id="KW-1185">Reference proteome</keyword>
<feature type="compositionally biased region" description="Low complexity" evidence="1">
    <location>
        <begin position="32"/>
        <end position="57"/>
    </location>
</feature>
<feature type="compositionally biased region" description="Basic and acidic residues" evidence="1">
    <location>
        <begin position="430"/>
        <end position="453"/>
    </location>
</feature>
<dbReference type="PANTHER" id="PTHR15016:SF6">
    <property type="entry name" value="BREAST CARCINOMA-AMPLIFIED SEQUENCE 1"/>
    <property type="match status" value="1"/>
</dbReference>
<sequence length="518" mass="53472">GIIPVYPSVPADAKAGAGRDNAAISSAETTEQGPAARAGGQSRGSAARRTLPAARPRSVLAFPWAVPGRSEEPAAAPAPGAESLDATRLNKAPSEGTQGPGAAAPQEGTHKNLGQAPLQDIELTGTPEGQDVAAPKPKHVTLFDRIFRLEKGKERTQGDPQEGRQGSDVPNGSITAGTPNGVPLGKANECTQKDLGQDSAGEQGLAAAAPGRAQVEQDSPQAAAGQGSVMSFLKTLVSPSKAEAKSDSEDKSPEQPAVTCVKPDRNVPPSQEPPAKQNPKAPEAAAPPQGVTSEAPREGTKDKGSATPLPLSKLFWKKIEAECVFHSLSQPQNSSEEAEAVSNEKAEVALEAAAPDRDESKSAEAAEVKPRGAESKTPKANLRKFFKLSVKGGGGTPSSEEADGPSPSPHTLNATERPLAPSESDPGGQRSKEGSKDKKSTVELGKQKGREQPEPGELLAADSDSIQNGGDAAKEPSYKKTEKRQSLGGFFKGLGSKRMSDAEVQTDPVSILPAGKSK</sequence>
<dbReference type="Proteomes" id="UP000052976">
    <property type="component" value="Unassembled WGS sequence"/>
</dbReference>
<feature type="compositionally biased region" description="Low complexity" evidence="1">
    <location>
        <begin position="73"/>
        <end position="82"/>
    </location>
</feature>
<reference evidence="2 3" key="1">
    <citation type="submission" date="2014-04" db="EMBL/GenBank/DDBJ databases">
        <title>Genome evolution of avian class.</title>
        <authorList>
            <person name="Zhang G."/>
            <person name="Li C."/>
        </authorList>
    </citation>
    <scope>NUCLEOTIDE SEQUENCE [LARGE SCALE GENOMIC DNA]</scope>
    <source>
        <strain evidence="2">BGI_N302</strain>
    </source>
</reference>